<evidence type="ECO:0000256" key="1">
    <source>
        <dbReference type="SAM" id="MobiDB-lite"/>
    </source>
</evidence>
<feature type="region of interest" description="Disordered" evidence="1">
    <location>
        <begin position="341"/>
        <end position="371"/>
    </location>
</feature>
<gene>
    <name evidence="2" type="ORF">CTOB1V02_LOCUS7468</name>
</gene>
<evidence type="ECO:0000313" key="2">
    <source>
        <dbReference type="EMBL" id="CAD7229599.1"/>
    </source>
</evidence>
<sequence>MDPPHSKSCRSLCELKFFLSHLDHHKAADGADGGSFCPECTGGGLSCPCDTSCLSCNHPAPMCAGWNPSTPTCPVCAAESCTSDFTSPPMGITNNPFMNFSGPSTNFPYQATNFSGRPLGCPIHPPLIPAACLSHKHQYNLAPPQHSHFDLAPPQPTRFDLAPPQPTRFDLAPPQLPSFDLAPPQLPSFDLAPPQATRLDLAANHLLQYMRGGEDVATRNNEGTAQSIFENRLGKHLNASQLGINSKALYEVKAPVSRRVDVSFRSRYARARDSPTSVLLTPDGYEHTAGSAPSPGLCVEAATQTVARPPQDDSGITGEQAGGPLQEGGYLLSKSLVPRNTRQRQGGTLRGADPQSALQAGPSSRQRKARMVVPPCTIQKTGDVEIVHFEVIIEPQRTPSGEHPSEGLPGCLNQWAELSPDTRRGPRDIWMKVGIQCPKRREQIQRDTEGERPESPVLRMKAVLQPEKRTRCFSPKGGGFNDMNILLPWTQEVAQMVIPQERAFIQNPQQLGDLYARLQKREKQRCRWTLPEEGECQMQYKDCFQEDFFGPPSSPFSPMAPSGFPNQQFAHPSQDSYRLYQKSKKAGSVRPPSKQPTVVSGGRGVQLRKKAKEQLTPFKTTPNLRKSDSSSTETTKEKDQQPKPAANKRQRKDGTRNEQLPKGTNRFSSNARDNRDDRDRGAPPPPLVQGGPPGYGTTYGLPYGMHDCSNAPLPPCPDSGGFLGTLGRLLLWMSTGECVSWKTSDPRPCLPTICHDPRMPHHPPGSNFFCDPRCFPHGVDRQGTPFSDRPGTPFSDRPGTPFSDRPGTPFSDRPGTPFSSDRGNGEERDRGRQQRGLKVRLLDSDESLDIREDDGRDKVMKKGLLKKTQPNPANGDHPADLRKELVDLKKEMNDIKRELQGSTAGKSDIAKGKCQLITFDPTTVSHPDLFSFLRPHQEDPLSSLRSWCTGPPRSQPLKAITFRVG</sequence>
<dbReference type="EMBL" id="OB662165">
    <property type="protein sequence ID" value="CAD7229599.1"/>
    <property type="molecule type" value="Genomic_DNA"/>
</dbReference>
<protein>
    <submittedName>
        <fullName evidence="2">Uncharacterized protein</fullName>
    </submittedName>
</protein>
<reference evidence="2" key="1">
    <citation type="submission" date="2020-11" db="EMBL/GenBank/DDBJ databases">
        <authorList>
            <person name="Tran Van P."/>
        </authorList>
    </citation>
    <scope>NUCLEOTIDE SEQUENCE</scope>
</reference>
<proteinExistence type="predicted"/>
<dbReference type="AlphaFoldDB" id="A0A7R8ZS31"/>
<feature type="compositionally biased region" description="Low complexity" evidence="1">
    <location>
        <begin position="551"/>
        <end position="565"/>
    </location>
</feature>
<feature type="region of interest" description="Disordered" evidence="1">
    <location>
        <begin position="551"/>
        <end position="698"/>
    </location>
</feature>
<accession>A0A7R8ZS31</accession>
<feature type="compositionally biased region" description="Polar residues" evidence="1">
    <location>
        <begin position="566"/>
        <end position="576"/>
    </location>
</feature>
<feature type="region of interest" description="Disordered" evidence="1">
    <location>
        <begin position="781"/>
        <end position="838"/>
    </location>
</feature>
<organism evidence="2">
    <name type="scientific">Cyprideis torosa</name>
    <dbReference type="NCBI Taxonomy" id="163714"/>
    <lineage>
        <taxon>Eukaryota</taxon>
        <taxon>Metazoa</taxon>
        <taxon>Ecdysozoa</taxon>
        <taxon>Arthropoda</taxon>
        <taxon>Crustacea</taxon>
        <taxon>Oligostraca</taxon>
        <taxon>Ostracoda</taxon>
        <taxon>Podocopa</taxon>
        <taxon>Podocopida</taxon>
        <taxon>Cytherocopina</taxon>
        <taxon>Cytheroidea</taxon>
        <taxon>Cytherideidae</taxon>
        <taxon>Cyprideis</taxon>
    </lineage>
</organism>
<name>A0A7R8ZS31_9CRUS</name>
<feature type="compositionally biased region" description="Basic and acidic residues" evidence="1">
    <location>
        <begin position="823"/>
        <end position="832"/>
    </location>
</feature>
<feature type="region of interest" description="Disordered" evidence="1">
    <location>
        <begin position="307"/>
        <end position="329"/>
    </location>
</feature>
<feature type="compositionally biased region" description="Basic and acidic residues" evidence="1">
    <location>
        <begin position="672"/>
        <end position="681"/>
    </location>
</feature>